<accession>A0ABV3TQP8</accession>
<evidence type="ECO:0000313" key="1">
    <source>
        <dbReference type="EMBL" id="MEX1663610.1"/>
    </source>
</evidence>
<dbReference type="Proteomes" id="UP001557465">
    <property type="component" value="Unassembled WGS sequence"/>
</dbReference>
<evidence type="ECO:0000313" key="2">
    <source>
        <dbReference type="Proteomes" id="UP001557465"/>
    </source>
</evidence>
<keyword evidence="2" id="KW-1185">Reference proteome</keyword>
<gene>
    <name evidence="1" type="ORF">AB4874_18635</name>
</gene>
<organism evidence="1 2">
    <name type="scientific">Thioclava arctica</name>
    <dbReference type="NCBI Taxonomy" id="3238301"/>
    <lineage>
        <taxon>Bacteria</taxon>
        <taxon>Pseudomonadati</taxon>
        <taxon>Pseudomonadota</taxon>
        <taxon>Alphaproteobacteria</taxon>
        <taxon>Rhodobacterales</taxon>
        <taxon>Paracoccaceae</taxon>
        <taxon>Thioclava</taxon>
    </lineage>
</organism>
<sequence length="74" mass="8300">MTISENVVWLAQLTNLTTKARLRDLDQQDYGIAELVLIDTPKGWPQSGFQFVAAHIARGHTGGWMMSRLSDQDV</sequence>
<reference evidence="1 2" key="1">
    <citation type="journal article" date="2011" name="Int. J. Syst. Evol. Microbiol.">
        <title>Zhongshania antarctica gen. nov., sp. nov. and Zhongshania guokunii sp. nov., gammaproteobacteria respectively isolated from coastal attached (fast) ice and surface seawater of the Antarctic.</title>
        <authorList>
            <person name="Li H.J."/>
            <person name="Zhang X.Y."/>
            <person name="Chen C.X."/>
            <person name="Zhang Y.J."/>
            <person name="Gao Z.M."/>
            <person name="Yu Y."/>
            <person name="Chen X.L."/>
            <person name="Chen B."/>
            <person name="Zhang Y.Z."/>
        </authorList>
    </citation>
    <scope>NUCLEOTIDE SEQUENCE [LARGE SCALE GENOMIC DNA]</scope>
    <source>
        <strain evidence="1 2">15-R06ZXC-3</strain>
    </source>
</reference>
<protein>
    <submittedName>
        <fullName evidence="1">Uncharacterized protein</fullName>
    </submittedName>
</protein>
<comment type="caution">
    <text evidence="1">The sequence shown here is derived from an EMBL/GenBank/DDBJ whole genome shotgun (WGS) entry which is preliminary data.</text>
</comment>
<name>A0ABV3TQP8_9RHOB</name>
<proteinExistence type="predicted"/>
<dbReference type="EMBL" id="JBFRYC010000021">
    <property type="protein sequence ID" value="MEX1663610.1"/>
    <property type="molecule type" value="Genomic_DNA"/>
</dbReference>
<dbReference type="RefSeq" id="WP_368393114.1">
    <property type="nucleotide sequence ID" value="NZ_JBFRYC010000021.1"/>
</dbReference>